<sequence>MLSSFPSSRTMRRNLSSLAIQSPILSTMPFVPQRSSSTRRPPLSGATLAAISVVTCIVFASFASGVISLNPRHRNLHTLPRRARTSNSPNAPENRRSLSPVEELAAVTSLLTAPGSNVLPLSVNPAVSIDPHLVLEFDIGCERATEELKVMREDVWTQHPVVLYGKSQSANTFKIKSTILALDIFPPPAFIDVDSRDDARVLAPLLKRLTHTTKLPILIIGGQVVESEGSSSLLDHLNALGKTSQLVDLLKRAGGVPRGARDDRNEGKEYFRNKSPIEYARAVDAKLRAQNKPARNRLHGPIQV</sequence>
<dbReference type="SUPFAM" id="SSF52833">
    <property type="entry name" value="Thioredoxin-like"/>
    <property type="match status" value="1"/>
</dbReference>
<dbReference type="PROSITE" id="PS51354">
    <property type="entry name" value="GLUTAREDOXIN_2"/>
    <property type="match status" value="1"/>
</dbReference>
<feature type="region of interest" description="Disordered" evidence="1">
    <location>
        <begin position="78"/>
        <end position="98"/>
    </location>
</feature>
<evidence type="ECO:0000313" key="3">
    <source>
        <dbReference type="EMBL" id="KAL0956894.1"/>
    </source>
</evidence>
<reference evidence="4" key="1">
    <citation type="submission" date="2024-06" db="EMBL/GenBank/DDBJ databases">
        <title>Multi-omics analyses provide insights into the biosynthesis of the anticancer antibiotic pleurotin in Hohenbuehelia grisea.</title>
        <authorList>
            <person name="Weaver J.A."/>
            <person name="Alberti F."/>
        </authorList>
    </citation>
    <scope>NUCLEOTIDE SEQUENCE [LARGE SCALE GENOMIC DNA]</scope>
    <source>
        <strain evidence="4">T-177</strain>
    </source>
</reference>
<evidence type="ECO:0000256" key="1">
    <source>
        <dbReference type="SAM" id="MobiDB-lite"/>
    </source>
</evidence>
<name>A0ABR3JM61_9AGAR</name>
<dbReference type="Gene3D" id="3.40.30.10">
    <property type="entry name" value="Glutaredoxin"/>
    <property type="match status" value="1"/>
</dbReference>
<feature type="transmembrane region" description="Helical" evidence="2">
    <location>
        <begin position="47"/>
        <end position="69"/>
    </location>
</feature>
<keyword evidence="2" id="KW-0472">Membrane</keyword>
<protein>
    <submittedName>
        <fullName evidence="3">Uncharacterized protein</fullName>
    </submittedName>
</protein>
<proteinExistence type="predicted"/>
<dbReference type="InterPro" id="IPR036249">
    <property type="entry name" value="Thioredoxin-like_sf"/>
</dbReference>
<evidence type="ECO:0000256" key="2">
    <source>
        <dbReference type="SAM" id="Phobius"/>
    </source>
</evidence>
<organism evidence="3 4">
    <name type="scientific">Hohenbuehelia grisea</name>
    <dbReference type="NCBI Taxonomy" id="104357"/>
    <lineage>
        <taxon>Eukaryota</taxon>
        <taxon>Fungi</taxon>
        <taxon>Dikarya</taxon>
        <taxon>Basidiomycota</taxon>
        <taxon>Agaricomycotina</taxon>
        <taxon>Agaricomycetes</taxon>
        <taxon>Agaricomycetidae</taxon>
        <taxon>Agaricales</taxon>
        <taxon>Pleurotineae</taxon>
        <taxon>Pleurotaceae</taxon>
        <taxon>Hohenbuehelia</taxon>
    </lineage>
</organism>
<comment type="caution">
    <text evidence="3">The sequence shown here is derived from an EMBL/GenBank/DDBJ whole genome shotgun (WGS) entry which is preliminary data.</text>
</comment>
<accession>A0ABR3JM61</accession>
<dbReference type="Proteomes" id="UP001556367">
    <property type="component" value="Unassembled WGS sequence"/>
</dbReference>
<keyword evidence="4" id="KW-1185">Reference proteome</keyword>
<keyword evidence="2" id="KW-1133">Transmembrane helix</keyword>
<keyword evidence="2" id="KW-0812">Transmembrane</keyword>
<dbReference type="EMBL" id="JASNQZ010000006">
    <property type="protein sequence ID" value="KAL0956894.1"/>
    <property type="molecule type" value="Genomic_DNA"/>
</dbReference>
<gene>
    <name evidence="3" type="ORF">HGRIS_003000</name>
</gene>
<evidence type="ECO:0000313" key="4">
    <source>
        <dbReference type="Proteomes" id="UP001556367"/>
    </source>
</evidence>